<sequence>MSSSMHDMVFESVVCLIVLSRTKGRTVTYLGNEGRKCLFFFLPLFFLHSSVVSFFLCLLPGSG</sequence>
<keyword evidence="1" id="KW-0812">Transmembrane</keyword>
<gene>
    <name evidence="2" type="ORF">M431DRAFT_465625</name>
</gene>
<keyword evidence="3" id="KW-1185">Reference proteome</keyword>
<dbReference type="Proteomes" id="UP000241690">
    <property type="component" value="Unassembled WGS sequence"/>
</dbReference>
<accession>A0A2T4A6C7</accession>
<proteinExistence type="predicted"/>
<dbReference type="AlphaFoldDB" id="A0A2T4A6C7"/>
<evidence type="ECO:0000313" key="2">
    <source>
        <dbReference type="EMBL" id="PTB52568.1"/>
    </source>
</evidence>
<evidence type="ECO:0000256" key="1">
    <source>
        <dbReference type="SAM" id="Phobius"/>
    </source>
</evidence>
<evidence type="ECO:0000313" key="3">
    <source>
        <dbReference type="Proteomes" id="UP000241690"/>
    </source>
</evidence>
<dbReference type="GeneID" id="36623959"/>
<protein>
    <submittedName>
        <fullName evidence="2">Uncharacterized protein</fullName>
    </submittedName>
</protein>
<name>A0A2T4A6C7_TRIHA</name>
<keyword evidence="1" id="KW-0472">Membrane</keyword>
<reference evidence="2 3" key="1">
    <citation type="submission" date="2016-07" db="EMBL/GenBank/DDBJ databases">
        <title>Multiple horizontal gene transfer events from other fungi enriched the ability of initially mycotrophic Trichoderma (Ascomycota) to feed on dead plant biomass.</title>
        <authorList>
            <consortium name="DOE Joint Genome Institute"/>
            <person name="Aerts A."/>
            <person name="Atanasova L."/>
            <person name="Chenthamara K."/>
            <person name="Zhang J."/>
            <person name="Grujic M."/>
            <person name="Henrissat B."/>
            <person name="Kuo A."/>
            <person name="Salamov A."/>
            <person name="Lipzen A."/>
            <person name="Labutti K."/>
            <person name="Barry K."/>
            <person name="Miao Y."/>
            <person name="Rahimi M.J."/>
            <person name="Shen Q."/>
            <person name="Grigoriev I.V."/>
            <person name="Kubicek C.P."/>
            <person name="Druzhinina I.S."/>
        </authorList>
    </citation>
    <scope>NUCLEOTIDE SEQUENCE [LARGE SCALE GENOMIC DNA]</scope>
    <source>
        <strain evidence="2 3">CBS 226.95</strain>
    </source>
</reference>
<organism evidence="2 3">
    <name type="scientific">Trichoderma harzianum CBS 226.95</name>
    <dbReference type="NCBI Taxonomy" id="983964"/>
    <lineage>
        <taxon>Eukaryota</taxon>
        <taxon>Fungi</taxon>
        <taxon>Dikarya</taxon>
        <taxon>Ascomycota</taxon>
        <taxon>Pezizomycotina</taxon>
        <taxon>Sordariomycetes</taxon>
        <taxon>Hypocreomycetidae</taxon>
        <taxon>Hypocreales</taxon>
        <taxon>Hypocreaceae</taxon>
        <taxon>Trichoderma</taxon>
    </lineage>
</organism>
<dbReference type="RefSeq" id="XP_024772245.1">
    <property type="nucleotide sequence ID" value="XM_024915391.1"/>
</dbReference>
<dbReference type="EMBL" id="KZ679683">
    <property type="protein sequence ID" value="PTB52568.1"/>
    <property type="molecule type" value="Genomic_DNA"/>
</dbReference>
<keyword evidence="1" id="KW-1133">Transmembrane helix</keyword>
<feature type="transmembrane region" description="Helical" evidence="1">
    <location>
        <begin position="40"/>
        <end position="59"/>
    </location>
</feature>